<gene>
    <name evidence="5" type="ORF">HNP84_007602</name>
</gene>
<dbReference type="PANTHER" id="PTHR43537">
    <property type="entry name" value="TRANSCRIPTIONAL REGULATOR, GNTR FAMILY"/>
    <property type="match status" value="1"/>
</dbReference>
<dbReference type="RefSeq" id="WP_185054736.1">
    <property type="nucleotide sequence ID" value="NZ_BAABIX010000002.1"/>
</dbReference>
<dbReference type="Pfam" id="PF00392">
    <property type="entry name" value="GntR"/>
    <property type="match status" value="1"/>
</dbReference>
<organism evidence="5 6">
    <name type="scientific">Thermocatellispora tengchongensis</name>
    <dbReference type="NCBI Taxonomy" id="1073253"/>
    <lineage>
        <taxon>Bacteria</taxon>
        <taxon>Bacillati</taxon>
        <taxon>Actinomycetota</taxon>
        <taxon>Actinomycetes</taxon>
        <taxon>Streptosporangiales</taxon>
        <taxon>Streptosporangiaceae</taxon>
        <taxon>Thermocatellispora</taxon>
    </lineage>
</organism>
<dbReference type="SMART" id="SM00345">
    <property type="entry name" value="HTH_GNTR"/>
    <property type="match status" value="1"/>
</dbReference>
<dbReference type="SMART" id="SM00895">
    <property type="entry name" value="FCD"/>
    <property type="match status" value="1"/>
</dbReference>
<keyword evidence="1" id="KW-0805">Transcription regulation</keyword>
<evidence type="ECO:0000256" key="3">
    <source>
        <dbReference type="ARBA" id="ARBA00023163"/>
    </source>
</evidence>
<dbReference type="InterPro" id="IPR036390">
    <property type="entry name" value="WH_DNA-bd_sf"/>
</dbReference>
<reference evidence="5 6" key="1">
    <citation type="submission" date="2020-08" db="EMBL/GenBank/DDBJ databases">
        <title>Genomic Encyclopedia of Type Strains, Phase IV (KMG-IV): sequencing the most valuable type-strain genomes for metagenomic binning, comparative biology and taxonomic classification.</title>
        <authorList>
            <person name="Goeker M."/>
        </authorList>
    </citation>
    <scope>NUCLEOTIDE SEQUENCE [LARGE SCALE GENOMIC DNA]</scope>
    <source>
        <strain evidence="5 6">DSM 45615</strain>
    </source>
</reference>
<dbReference type="SUPFAM" id="SSF48008">
    <property type="entry name" value="GntR ligand-binding domain-like"/>
    <property type="match status" value="1"/>
</dbReference>
<evidence type="ECO:0000313" key="6">
    <source>
        <dbReference type="Proteomes" id="UP000578449"/>
    </source>
</evidence>
<dbReference type="Proteomes" id="UP000578449">
    <property type="component" value="Unassembled WGS sequence"/>
</dbReference>
<dbReference type="InterPro" id="IPR008920">
    <property type="entry name" value="TF_FadR/GntR_C"/>
</dbReference>
<accession>A0A840PFT0</accession>
<dbReference type="Pfam" id="PF07729">
    <property type="entry name" value="FCD"/>
    <property type="match status" value="1"/>
</dbReference>
<protein>
    <submittedName>
        <fullName evidence="5">DNA-binding GntR family transcriptional regulator</fullName>
    </submittedName>
</protein>
<dbReference type="PANTHER" id="PTHR43537:SF24">
    <property type="entry name" value="GLUCONATE OPERON TRANSCRIPTIONAL REPRESSOR"/>
    <property type="match status" value="1"/>
</dbReference>
<feature type="domain" description="HTH gntR-type" evidence="4">
    <location>
        <begin position="8"/>
        <end position="75"/>
    </location>
</feature>
<dbReference type="InterPro" id="IPR036388">
    <property type="entry name" value="WH-like_DNA-bd_sf"/>
</dbReference>
<keyword evidence="2 5" id="KW-0238">DNA-binding</keyword>
<keyword evidence="6" id="KW-1185">Reference proteome</keyword>
<dbReference type="EMBL" id="JACHGN010000020">
    <property type="protein sequence ID" value="MBB5137849.1"/>
    <property type="molecule type" value="Genomic_DNA"/>
</dbReference>
<dbReference type="InterPro" id="IPR011711">
    <property type="entry name" value="GntR_C"/>
</dbReference>
<proteinExistence type="predicted"/>
<evidence type="ECO:0000313" key="5">
    <source>
        <dbReference type="EMBL" id="MBB5137849.1"/>
    </source>
</evidence>
<dbReference type="PROSITE" id="PS50949">
    <property type="entry name" value="HTH_GNTR"/>
    <property type="match status" value="1"/>
</dbReference>
<dbReference type="AlphaFoldDB" id="A0A840PFT0"/>
<evidence type="ECO:0000256" key="2">
    <source>
        <dbReference type="ARBA" id="ARBA00023125"/>
    </source>
</evidence>
<dbReference type="Gene3D" id="1.20.120.530">
    <property type="entry name" value="GntR ligand-binding domain-like"/>
    <property type="match status" value="1"/>
</dbReference>
<dbReference type="Gene3D" id="1.10.10.10">
    <property type="entry name" value="Winged helix-like DNA-binding domain superfamily/Winged helix DNA-binding domain"/>
    <property type="match status" value="1"/>
</dbReference>
<evidence type="ECO:0000259" key="4">
    <source>
        <dbReference type="PROSITE" id="PS50949"/>
    </source>
</evidence>
<dbReference type="SUPFAM" id="SSF46785">
    <property type="entry name" value="Winged helix' DNA-binding domain"/>
    <property type="match status" value="1"/>
</dbReference>
<keyword evidence="3" id="KW-0804">Transcription</keyword>
<sequence length="235" mass="25971">MARRGTSKTLSGDVYSQLRDAILLGQVRPGERLKPTALREEYDVSISVVREVLTRLAEQRLVVAEPNQGFSVAPLTRAHLEELVEARCSIEGLAIRMSVARGDLEWESKVLAVHHRLEGTPIWLEGPEKVINPEWVSVHAAFHATLLEACGNSIILDVCASLFDMAELYRRWNETGTSTVTRDVAKEHRDLAAAALEHDAELAEKLLVEHIRTTRDMALTGIPALAREAAGEQPA</sequence>
<dbReference type="InterPro" id="IPR000524">
    <property type="entry name" value="Tscrpt_reg_HTH_GntR"/>
</dbReference>
<dbReference type="GO" id="GO:0003677">
    <property type="term" value="F:DNA binding"/>
    <property type="evidence" value="ECO:0007669"/>
    <property type="project" value="UniProtKB-KW"/>
</dbReference>
<evidence type="ECO:0000256" key="1">
    <source>
        <dbReference type="ARBA" id="ARBA00023015"/>
    </source>
</evidence>
<dbReference type="CDD" id="cd07377">
    <property type="entry name" value="WHTH_GntR"/>
    <property type="match status" value="1"/>
</dbReference>
<comment type="caution">
    <text evidence="5">The sequence shown here is derived from an EMBL/GenBank/DDBJ whole genome shotgun (WGS) entry which is preliminary data.</text>
</comment>
<dbReference type="GO" id="GO:0003700">
    <property type="term" value="F:DNA-binding transcription factor activity"/>
    <property type="evidence" value="ECO:0007669"/>
    <property type="project" value="InterPro"/>
</dbReference>
<name>A0A840PFT0_9ACTN</name>